<dbReference type="Proteomes" id="UP001649473">
    <property type="component" value="Chromosome"/>
</dbReference>
<evidence type="ECO:0000256" key="1">
    <source>
        <dbReference type="ARBA" id="ARBA00023125"/>
    </source>
</evidence>
<accession>A0ABY3TD25</accession>
<dbReference type="Pfam" id="PF00440">
    <property type="entry name" value="TetR_N"/>
    <property type="match status" value="1"/>
</dbReference>
<sequence>MNQRQAAVSRARREIMEAAGAQFAAHGYEGTSFSRVAEAMGKPKSAIGYHLFASKESLAGAVVEDQEERWLRIEAALDRPGALHELIVFLLTGASTVEVCPVAAGAIRLLQDMPRLGLAVERRFDVWGFARQHLEAELAVRGIRAGDLDAVVDVLLSATFGVLSYRSPRSPAQDSVERLRSLWIPLLVGLGIDDAEAVVRAARPLDLELVEAGRPDASEAHIGSARGARDAAAAAAGEDEDRARA</sequence>
<reference evidence="5" key="1">
    <citation type="submission" date="2024-08" db="EMBL/GenBank/DDBJ databases">
        <title>Description of the novel species Clavibacter lycopersicum isolated from tomato seeds.</title>
        <authorList>
            <person name="Arizala E.D."/>
            <person name="Dobhal S."/>
            <person name="Alvarez A."/>
            <person name="Arif M."/>
        </authorList>
    </citation>
    <scope>NUCLEOTIDE SEQUENCE [LARGE SCALE GENOMIC DNA]</scope>
    <source>
        <strain evidence="5">A6099</strain>
    </source>
</reference>
<name>A0ABY3TD25_9MICO</name>
<evidence type="ECO:0000259" key="3">
    <source>
        <dbReference type="Pfam" id="PF00440"/>
    </source>
</evidence>
<evidence type="ECO:0000256" key="2">
    <source>
        <dbReference type="SAM" id="MobiDB-lite"/>
    </source>
</evidence>
<keyword evidence="1" id="KW-0238">DNA-binding</keyword>
<dbReference type="InterPro" id="IPR001647">
    <property type="entry name" value="HTH_TetR"/>
</dbReference>
<dbReference type="RefSeq" id="WP_043585409.1">
    <property type="nucleotide sequence ID" value="NZ_CP083439.1"/>
</dbReference>
<protein>
    <submittedName>
        <fullName evidence="4">TetR/AcrR family transcriptional regulator</fullName>
    </submittedName>
</protein>
<organism evidence="4 5">
    <name type="scientific">Clavibacter seminis</name>
    <dbReference type="NCBI Taxonomy" id="2860285"/>
    <lineage>
        <taxon>Bacteria</taxon>
        <taxon>Bacillati</taxon>
        <taxon>Actinomycetota</taxon>
        <taxon>Actinomycetes</taxon>
        <taxon>Micrococcales</taxon>
        <taxon>Microbacteriaceae</taxon>
        <taxon>Clavibacter</taxon>
    </lineage>
</organism>
<proteinExistence type="predicted"/>
<dbReference type="InterPro" id="IPR009057">
    <property type="entry name" value="Homeodomain-like_sf"/>
</dbReference>
<feature type="domain" description="HTH tetR-type" evidence="3">
    <location>
        <begin position="15"/>
        <end position="62"/>
    </location>
</feature>
<gene>
    <name evidence="4" type="ORF">KYT88_02405</name>
</gene>
<keyword evidence="5" id="KW-1185">Reference proteome</keyword>
<evidence type="ECO:0000313" key="5">
    <source>
        <dbReference type="Proteomes" id="UP001649473"/>
    </source>
</evidence>
<dbReference type="SUPFAM" id="SSF48498">
    <property type="entry name" value="Tetracyclin repressor-like, C-terminal domain"/>
    <property type="match status" value="1"/>
</dbReference>
<feature type="region of interest" description="Disordered" evidence="2">
    <location>
        <begin position="220"/>
        <end position="245"/>
    </location>
</feature>
<dbReference type="InterPro" id="IPR036271">
    <property type="entry name" value="Tet_transcr_reg_TetR-rel_C_sf"/>
</dbReference>
<evidence type="ECO:0000313" key="4">
    <source>
        <dbReference type="EMBL" id="UKF25573.1"/>
    </source>
</evidence>
<dbReference type="EMBL" id="CP083439">
    <property type="protein sequence ID" value="UKF25573.1"/>
    <property type="molecule type" value="Genomic_DNA"/>
</dbReference>
<dbReference type="Gene3D" id="1.10.357.10">
    <property type="entry name" value="Tetracycline Repressor, domain 2"/>
    <property type="match status" value="1"/>
</dbReference>
<dbReference type="SUPFAM" id="SSF46689">
    <property type="entry name" value="Homeodomain-like"/>
    <property type="match status" value="1"/>
</dbReference>